<keyword evidence="2" id="KW-0812">Transmembrane</keyword>
<reference evidence="4" key="1">
    <citation type="submission" date="2023-08" db="EMBL/GenBank/DDBJ databases">
        <authorList>
            <person name="Audoor S."/>
            <person name="Bilcke G."/>
        </authorList>
    </citation>
    <scope>NUCLEOTIDE SEQUENCE</scope>
</reference>
<organism evidence="4 5">
    <name type="scientific">Cylindrotheca closterium</name>
    <dbReference type="NCBI Taxonomy" id="2856"/>
    <lineage>
        <taxon>Eukaryota</taxon>
        <taxon>Sar</taxon>
        <taxon>Stramenopiles</taxon>
        <taxon>Ochrophyta</taxon>
        <taxon>Bacillariophyta</taxon>
        <taxon>Bacillariophyceae</taxon>
        <taxon>Bacillariophycidae</taxon>
        <taxon>Bacillariales</taxon>
        <taxon>Bacillariaceae</taxon>
        <taxon>Cylindrotheca</taxon>
    </lineage>
</organism>
<feature type="region of interest" description="Disordered" evidence="1">
    <location>
        <begin position="72"/>
        <end position="99"/>
    </location>
</feature>
<dbReference type="Proteomes" id="UP001295423">
    <property type="component" value="Unassembled WGS sequence"/>
</dbReference>
<evidence type="ECO:0000256" key="1">
    <source>
        <dbReference type="SAM" id="MobiDB-lite"/>
    </source>
</evidence>
<dbReference type="EMBL" id="CAKOGP040000890">
    <property type="protein sequence ID" value="CAJ1940196.1"/>
    <property type="molecule type" value="Genomic_DNA"/>
</dbReference>
<sequence length="458" mass="52162">MDVLSRKRHGPRSVMTGIGRRRRKTESSIMKSSVARSIVTMCFNVMLWGVALWATASDSESYIHVAVESMSKPEVVSRNLRSESPPSTDTSNLHSSKNLHGMTNMKVSTTDSAMQQLEQKASEPASSEPPNESNSQLETISPILCTQKLANRKSDSTDPNQHLKESAYKHITLTDPNMYISLHDETFDDMRWAYIYKKGNYYETGITEQFRSILRNTTQPGLVIDVGMNIGWFTVYSRAMGHKVAGFDPNPIMHTRLCESLKLNGWLEDNTVQSFAYGLGAEPAMLQFTTGKNPGKASFFEDRMAKRFRKKSEVPVVRLDDVADQHGWITDVNTPIYLWKLDVEGYEYHVLEGSRKLLQSRRVQNIILENSDHDPQHVVDMFIQLYRAGYEMKMLSSTEGKPCRPKLVESLNEMFAKVATSSAESLLDKPEIALFTRVTYNIWWVRRKDHTIDINKKS</sequence>
<feature type="transmembrane region" description="Helical" evidence="2">
    <location>
        <begin position="33"/>
        <end position="54"/>
    </location>
</feature>
<feature type="region of interest" description="Disordered" evidence="1">
    <location>
        <begin position="111"/>
        <end position="138"/>
    </location>
</feature>
<evidence type="ECO:0000259" key="3">
    <source>
        <dbReference type="Pfam" id="PF05050"/>
    </source>
</evidence>
<keyword evidence="2" id="KW-1133">Transmembrane helix</keyword>
<dbReference type="Gene3D" id="3.40.50.150">
    <property type="entry name" value="Vaccinia Virus protein VP39"/>
    <property type="match status" value="1"/>
</dbReference>
<gene>
    <name evidence="4" type="ORF">CYCCA115_LOCUS6921</name>
</gene>
<dbReference type="SUPFAM" id="SSF53335">
    <property type="entry name" value="S-adenosyl-L-methionine-dependent methyltransferases"/>
    <property type="match status" value="1"/>
</dbReference>
<dbReference type="Pfam" id="PF05050">
    <property type="entry name" value="Methyltransf_21"/>
    <property type="match status" value="1"/>
</dbReference>
<evidence type="ECO:0000313" key="4">
    <source>
        <dbReference type="EMBL" id="CAJ1940196.1"/>
    </source>
</evidence>
<feature type="compositionally biased region" description="Basic residues" evidence="1">
    <location>
        <begin position="1"/>
        <end position="11"/>
    </location>
</feature>
<keyword evidence="2" id="KW-0472">Membrane</keyword>
<feature type="compositionally biased region" description="Polar residues" evidence="1">
    <location>
        <begin position="82"/>
        <end position="98"/>
    </location>
</feature>
<evidence type="ECO:0000256" key="2">
    <source>
        <dbReference type="SAM" id="Phobius"/>
    </source>
</evidence>
<keyword evidence="5" id="KW-1185">Reference proteome</keyword>
<dbReference type="NCBIfam" id="TIGR01444">
    <property type="entry name" value="fkbM_fam"/>
    <property type="match status" value="1"/>
</dbReference>
<dbReference type="InterPro" id="IPR006342">
    <property type="entry name" value="FkbM_mtfrase"/>
</dbReference>
<name>A0AAD2FI03_9STRA</name>
<feature type="region of interest" description="Disordered" evidence="1">
    <location>
        <begin position="1"/>
        <end position="28"/>
    </location>
</feature>
<accession>A0AAD2FI03</accession>
<evidence type="ECO:0000313" key="5">
    <source>
        <dbReference type="Proteomes" id="UP001295423"/>
    </source>
</evidence>
<dbReference type="PANTHER" id="PTHR34203:SF13">
    <property type="entry name" value="EXPRESSED PROTEIN"/>
    <property type="match status" value="1"/>
</dbReference>
<dbReference type="InterPro" id="IPR052514">
    <property type="entry name" value="SAM-dependent_MTase"/>
</dbReference>
<dbReference type="PANTHER" id="PTHR34203">
    <property type="entry name" value="METHYLTRANSFERASE, FKBM FAMILY PROTEIN"/>
    <property type="match status" value="1"/>
</dbReference>
<feature type="domain" description="Methyltransferase FkbM" evidence="3">
    <location>
        <begin position="225"/>
        <end position="391"/>
    </location>
</feature>
<comment type="caution">
    <text evidence="4">The sequence shown here is derived from an EMBL/GenBank/DDBJ whole genome shotgun (WGS) entry which is preliminary data.</text>
</comment>
<dbReference type="AlphaFoldDB" id="A0AAD2FI03"/>
<dbReference type="InterPro" id="IPR029063">
    <property type="entry name" value="SAM-dependent_MTases_sf"/>
</dbReference>
<protein>
    <recommendedName>
        <fullName evidence="3">Methyltransferase FkbM domain-containing protein</fullName>
    </recommendedName>
</protein>
<feature type="compositionally biased region" description="Low complexity" evidence="1">
    <location>
        <begin position="122"/>
        <end position="135"/>
    </location>
</feature>
<proteinExistence type="predicted"/>